<dbReference type="SMART" id="SM00570">
    <property type="entry name" value="AWS"/>
    <property type="match status" value="1"/>
</dbReference>
<keyword evidence="7" id="KW-0539">Nucleus</keyword>
<accession>X6PFR0</accession>
<feature type="domain" description="SET" evidence="8">
    <location>
        <begin position="58"/>
        <end position="151"/>
    </location>
</feature>
<dbReference type="SUPFAM" id="SSF82199">
    <property type="entry name" value="SET domain"/>
    <property type="match status" value="1"/>
</dbReference>
<dbReference type="OMA" id="NCTIERW"/>
<evidence type="ECO:0000256" key="6">
    <source>
        <dbReference type="ARBA" id="ARBA00022691"/>
    </source>
</evidence>
<evidence type="ECO:0000259" key="8">
    <source>
        <dbReference type="PROSITE" id="PS50280"/>
    </source>
</evidence>
<keyword evidence="4" id="KW-0489">Methyltransferase</keyword>
<evidence type="ECO:0008006" key="12">
    <source>
        <dbReference type="Google" id="ProtNLM"/>
    </source>
</evidence>
<evidence type="ECO:0000313" key="10">
    <source>
        <dbReference type="EMBL" id="ETO36918.1"/>
    </source>
</evidence>
<feature type="domain" description="AWS" evidence="9">
    <location>
        <begin position="8"/>
        <end position="56"/>
    </location>
</feature>
<evidence type="ECO:0000259" key="9">
    <source>
        <dbReference type="PROSITE" id="PS51215"/>
    </source>
</evidence>
<reference evidence="10 11" key="1">
    <citation type="journal article" date="2013" name="Curr. Biol.">
        <title>The Genome of the Foraminiferan Reticulomyxa filosa.</title>
        <authorList>
            <person name="Glockner G."/>
            <person name="Hulsmann N."/>
            <person name="Schleicher M."/>
            <person name="Noegel A.A."/>
            <person name="Eichinger L."/>
            <person name="Gallinger C."/>
            <person name="Pawlowski J."/>
            <person name="Sierra R."/>
            <person name="Euteneuer U."/>
            <person name="Pillet L."/>
            <person name="Moustafa A."/>
            <person name="Platzer M."/>
            <person name="Groth M."/>
            <person name="Szafranski K."/>
            <person name="Schliwa M."/>
        </authorList>
    </citation>
    <scope>NUCLEOTIDE SEQUENCE [LARGE SCALE GENOMIC DNA]</scope>
</reference>
<dbReference type="GO" id="GO:0005694">
    <property type="term" value="C:chromosome"/>
    <property type="evidence" value="ECO:0007669"/>
    <property type="project" value="UniProtKB-SubCell"/>
</dbReference>
<dbReference type="OrthoDB" id="422362at2759"/>
<keyword evidence="3" id="KW-0158">Chromosome</keyword>
<dbReference type="GO" id="GO:0032259">
    <property type="term" value="P:methylation"/>
    <property type="evidence" value="ECO:0007669"/>
    <property type="project" value="UniProtKB-KW"/>
</dbReference>
<evidence type="ECO:0000256" key="7">
    <source>
        <dbReference type="ARBA" id="ARBA00023242"/>
    </source>
</evidence>
<dbReference type="GO" id="GO:0005634">
    <property type="term" value="C:nucleus"/>
    <property type="evidence" value="ECO:0007669"/>
    <property type="project" value="UniProtKB-SubCell"/>
</dbReference>
<keyword evidence="11" id="KW-1185">Reference proteome</keyword>
<dbReference type="Pfam" id="PF00856">
    <property type="entry name" value="SET"/>
    <property type="match status" value="1"/>
</dbReference>
<gene>
    <name evidence="10" type="ORF">RFI_00145</name>
</gene>
<name>X6PFR0_RETFI</name>
<evidence type="ECO:0000313" key="11">
    <source>
        <dbReference type="Proteomes" id="UP000023152"/>
    </source>
</evidence>
<comment type="subcellular location">
    <subcellularLocation>
        <location evidence="2">Chromosome</location>
    </subcellularLocation>
    <subcellularLocation>
        <location evidence="1">Nucleus</location>
    </subcellularLocation>
</comment>
<keyword evidence="6" id="KW-0949">S-adenosyl-L-methionine</keyword>
<dbReference type="SMART" id="SM00317">
    <property type="entry name" value="SET"/>
    <property type="match status" value="1"/>
</dbReference>
<dbReference type="GO" id="GO:0042054">
    <property type="term" value="F:histone methyltransferase activity"/>
    <property type="evidence" value="ECO:0007669"/>
    <property type="project" value="InterPro"/>
</dbReference>
<keyword evidence="5" id="KW-0808">Transferase</keyword>
<dbReference type="Pfam" id="PF17907">
    <property type="entry name" value="AWS"/>
    <property type="match status" value="1"/>
</dbReference>
<comment type="caution">
    <text evidence="10">The sequence shown here is derived from an EMBL/GenBank/DDBJ whole genome shotgun (WGS) entry which is preliminary data.</text>
</comment>
<dbReference type="InterPro" id="IPR050777">
    <property type="entry name" value="SET2_Histone-Lys_MeTrsfase"/>
</dbReference>
<dbReference type="PROSITE" id="PS50280">
    <property type="entry name" value="SET"/>
    <property type="match status" value="1"/>
</dbReference>
<protein>
    <recommendedName>
        <fullName evidence="12">SET domain-containing protein</fullName>
    </recommendedName>
</protein>
<organism evidence="10 11">
    <name type="scientific">Reticulomyxa filosa</name>
    <dbReference type="NCBI Taxonomy" id="46433"/>
    <lineage>
        <taxon>Eukaryota</taxon>
        <taxon>Sar</taxon>
        <taxon>Rhizaria</taxon>
        <taxon>Retaria</taxon>
        <taxon>Foraminifera</taxon>
        <taxon>Monothalamids</taxon>
        <taxon>Reticulomyxidae</taxon>
        <taxon>Reticulomyxa</taxon>
    </lineage>
</organism>
<dbReference type="Gene3D" id="2.170.270.10">
    <property type="entry name" value="SET domain"/>
    <property type="match status" value="1"/>
</dbReference>
<proteinExistence type="predicted"/>
<evidence type="ECO:0000256" key="1">
    <source>
        <dbReference type="ARBA" id="ARBA00004123"/>
    </source>
</evidence>
<evidence type="ECO:0000256" key="5">
    <source>
        <dbReference type="ARBA" id="ARBA00022679"/>
    </source>
</evidence>
<evidence type="ECO:0000256" key="2">
    <source>
        <dbReference type="ARBA" id="ARBA00004286"/>
    </source>
</evidence>
<sequence>MESKSKQMNLGFCHCTLMNENCCDEKCENRLSKIECDDSICHWTNQCTNRRFQKREWCKCEIRKTKKKGFGLFSLQKIKCGDFVTEYVGEIIDMEECQKRLKKTEYQRRNKCYIIELEKNLFIDATKKGNIGRFVNHSCDPNCQTSKWFRL</sequence>
<evidence type="ECO:0000256" key="4">
    <source>
        <dbReference type="ARBA" id="ARBA00022603"/>
    </source>
</evidence>
<dbReference type="InterPro" id="IPR006560">
    <property type="entry name" value="AWS_dom"/>
</dbReference>
<dbReference type="PANTHER" id="PTHR22884">
    <property type="entry name" value="SET DOMAIN PROTEINS"/>
    <property type="match status" value="1"/>
</dbReference>
<dbReference type="AlphaFoldDB" id="X6PFR0"/>
<dbReference type="EMBL" id="ASPP01000148">
    <property type="protein sequence ID" value="ETO36918.1"/>
    <property type="molecule type" value="Genomic_DNA"/>
</dbReference>
<dbReference type="Proteomes" id="UP000023152">
    <property type="component" value="Unassembled WGS sequence"/>
</dbReference>
<evidence type="ECO:0000256" key="3">
    <source>
        <dbReference type="ARBA" id="ARBA00022454"/>
    </source>
</evidence>
<dbReference type="InterPro" id="IPR001214">
    <property type="entry name" value="SET_dom"/>
</dbReference>
<dbReference type="PROSITE" id="PS51215">
    <property type="entry name" value="AWS"/>
    <property type="match status" value="1"/>
</dbReference>
<dbReference type="InterPro" id="IPR046341">
    <property type="entry name" value="SET_dom_sf"/>
</dbReference>